<comment type="similarity">
    <text evidence="2 5">Belongs to the acyl-CoA dehydrogenase family.</text>
</comment>
<dbReference type="InterPro" id="IPR037069">
    <property type="entry name" value="AcylCoA_DH/ox_N_sf"/>
</dbReference>
<keyword evidence="3 5" id="KW-0285">Flavoprotein</keyword>
<dbReference type="InterPro" id="IPR006091">
    <property type="entry name" value="Acyl-CoA_Oxase/DH_mid-dom"/>
</dbReference>
<dbReference type="InterPro" id="IPR046373">
    <property type="entry name" value="Acyl-CoA_Oxase/DH_mid-dom_sf"/>
</dbReference>
<evidence type="ECO:0008006" key="11">
    <source>
        <dbReference type="Google" id="ProtNLM"/>
    </source>
</evidence>
<comment type="caution">
    <text evidence="9">The sequence shown here is derived from an EMBL/GenBank/DDBJ whole genome shotgun (WGS) entry which is preliminary data.</text>
</comment>
<evidence type="ECO:0000256" key="2">
    <source>
        <dbReference type="ARBA" id="ARBA00009347"/>
    </source>
</evidence>
<dbReference type="SUPFAM" id="SSF47203">
    <property type="entry name" value="Acyl-CoA dehydrogenase C-terminal domain-like"/>
    <property type="match status" value="1"/>
</dbReference>
<dbReference type="InterPro" id="IPR009075">
    <property type="entry name" value="AcylCo_DH/oxidase_C"/>
</dbReference>
<dbReference type="Proteomes" id="UP000177629">
    <property type="component" value="Unassembled WGS sequence"/>
</dbReference>
<evidence type="ECO:0000313" key="10">
    <source>
        <dbReference type="Proteomes" id="UP000177629"/>
    </source>
</evidence>
<dbReference type="GO" id="GO:0050660">
    <property type="term" value="F:flavin adenine dinucleotide binding"/>
    <property type="evidence" value="ECO:0007669"/>
    <property type="project" value="InterPro"/>
</dbReference>
<feature type="domain" description="Acyl-CoA oxidase/dehydrogenase middle" evidence="7">
    <location>
        <begin position="134"/>
        <end position="232"/>
    </location>
</feature>
<dbReference type="Pfam" id="PF02770">
    <property type="entry name" value="Acyl-CoA_dh_M"/>
    <property type="match status" value="1"/>
</dbReference>
<dbReference type="EMBL" id="MHSS01000005">
    <property type="protein sequence ID" value="OHA48601.1"/>
    <property type="molecule type" value="Genomic_DNA"/>
</dbReference>
<feature type="domain" description="Acyl-CoA dehydrogenase/oxidase C-terminal" evidence="6">
    <location>
        <begin position="256"/>
        <end position="403"/>
    </location>
</feature>
<dbReference type="AlphaFoldDB" id="A0A1G2PLT4"/>
<dbReference type="Gene3D" id="1.10.540.10">
    <property type="entry name" value="Acyl-CoA dehydrogenase/oxidase, N-terminal domain"/>
    <property type="match status" value="1"/>
</dbReference>
<dbReference type="InterPro" id="IPR036250">
    <property type="entry name" value="AcylCo_DH-like_C"/>
</dbReference>
<dbReference type="InterPro" id="IPR009100">
    <property type="entry name" value="AcylCoA_DH/oxidase_NM_dom_sf"/>
</dbReference>
<dbReference type="Pfam" id="PF02771">
    <property type="entry name" value="Acyl-CoA_dh_N"/>
    <property type="match status" value="1"/>
</dbReference>
<dbReference type="PANTHER" id="PTHR43884:SF12">
    <property type="entry name" value="ISOVALERYL-COA DEHYDROGENASE, MITOCHONDRIAL-RELATED"/>
    <property type="match status" value="1"/>
</dbReference>
<gene>
    <name evidence="9" type="ORF">A2806_00375</name>
</gene>
<keyword evidence="5" id="KW-0560">Oxidoreductase</keyword>
<evidence type="ECO:0000259" key="6">
    <source>
        <dbReference type="Pfam" id="PF00441"/>
    </source>
</evidence>
<reference evidence="9 10" key="1">
    <citation type="journal article" date="2016" name="Nat. Commun.">
        <title>Thousands of microbial genomes shed light on interconnected biogeochemical processes in an aquifer system.</title>
        <authorList>
            <person name="Anantharaman K."/>
            <person name="Brown C.T."/>
            <person name="Hug L.A."/>
            <person name="Sharon I."/>
            <person name="Castelle C.J."/>
            <person name="Probst A.J."/>
            <person name="Thomas B.C."/>
            <person name="Singh A."/>
            <person name="Wilkins M.J."/>
            <person name="Karaoz U."/>
            <person name="Brodie E.L."/>
            <person name="Williams K.H."/>
            <person name="Hubbard S.S."/>
            <person name="Banfield J.F."/>
        </authorList>
    </citation>
    <scope>NUCLEOTIDE SEQUENCE [LARGE SCALE GENOMIC DNA]</scope>
</reference>
<dbReference type="GO" id="GO:0003995">
    <property type="term" value="F:acyl-CoA dehydrogenase activity"/>
    <property type="evidence" value="ECO:0007669"/>
    <property type="project" value="TreeGrafter"/>
</dbReference>
<dbReference type="Pfam" id="PF00441">
    <property type="entry name" value="Acyl-CoA_dh_1"/>
    <property type="match status" value="1"/>
</dbReference>
<evidence type="ECO:0000313" key="9">
    <source>
        <dbReference type="EMBL" id="OHA48601.1"/>
    </source>
</evidence>
<proteinExistence type="inferred from homology"/>
<evidence type="ECO:0000256" key="4">
    <source>
        <dbReference type="ARBA" id="ARBA00022827"/>
    </source>
</evidence>
<comment type="cofactor">
    <cofactor evidence="1 5">
        <name>FAD</name>
        <dbReference type="ChEBI" id="CHEBI:57692"/>
    </cofactor>
</comment>
<evidence type="ECO:0000259" key="8">
    <source>
        <dbReference type="Pfam" id="PF02771"/>
    </source>
</evidence>
<evidence type="ECO:0000256" key="3">
    <source>
        <dbReference type="ARBA" id="ARBA00022630"/>
    </source>
</evidence>
<organism evidence="9 10">
    <name type="scientific">Candidatus Terrybacteria bacterium RIFCSPHIGHO2_01_FULL_48_17</name>
    <dbReference type="NCBI Taxonomy" id="1802362"/>
    <lineage>
        <taxon>Bacteria</taxon>
        <taxon>Candidatus Terryibacteriota</taxon>
    </lineage>
</organism>
<protein>
    <recommendedName>
        <fullName evidence="11">Acyl-CoA dehydrogenase</fullName>
    </recommendedName>
</protein>
<dbReference type="Gene3D" id="2.40.110.10">
    <property type="entry name" value="Butyryl-CoA Dehydrogenase, subunit A, domain 2"/>
    <property type="match status" value="1"/>
</dbReference>
<sequence length="521" mass="57496">MVLSPEELFSLPDDEKMFQEILRKQLASEKRFQEIIAKSEKARDFDRDLFWEAFQYFREIGFTAYGLPDEYGGTAMSSRASVILTDEICQHDGGIGLSLGATVSLVASPITLFGTDEQKQKWLPKIIAGDIVACYCQSEPDAGSDIASIKMTAQKRNGKWVLNGTKHFITNGSEAALGIVVARIGPHPHKGLAVFVVDLEEAKRMGQLTILRNEHKPGLHLSPTTAMQFDDCVADSVLGNIEENDPKYGMYSPEAWGIINATLVGSRASAIPAQGLGVVRGALREAKAAISGRKQFGEDIIEFPVQRKRVLRIEAALRMGELLAWRAALLRDKLGKQDSRPWQAEASMAKLWCSELAEWGTSEAMQLCAGIGYTNPKVYKFWLDGRIVKIYEGTSDVQMLIIAGETMRRAFAALSGRAEPTLGSSVLEDRVKQLLSVAMKEHPVDFKNAKTLPAVYFPIAEAIAASVGAALVMQEFQWDPQRVSAELVSMCELLAEEYIFKATQFLEKMIQSPVLRNAIEG</sequence>
<dbReference type="InterPro" id="IPR013786">
    <property type="entry name" value="AcylCoA_DH/ox_N"/>
</dbReference>
<dbReference type="PANTHER" id="PTHR43884">
    <property type="entry name" value="ACYL-COA DEHYDROGENASE"/>
    <property type="match status" value="1"/>
</dbReference>
<evidence type="ECO:0000256" key="1">
    <source>
        <dbReference type="ARBA" id="ARBA00001974"/>
    </source>
</evidence>
<dbReference type="STRING" id="1802362.A2806_00375"/>
<dbReference type="Gene3D" id="1.20.140.10">
    <property type="entry name" value="Butyryl-CoA Dehydrogenase, subunit A, domain 3"/>
    <property type="match status" value="1"/>
</dbReference>
<keyword evidence="4 5" id="KW-0274">FAD</keyword>
<name>A0A1G2PLT4_9BACT</name>
<evidence type="ECO:0000256" key="5">
    <source>
        <dbReference type="RuleBase" id="RU362125"/>
    </source>
</evidence>
<feature type="domain" description="Acyl-CoA dehydrogenase/oxidase N-terminal" evidence="8">
    <location>
        <begin position="13"/>
        <end position="130"/>
    </location>
</feature>
<dbReference type="SUPFAM" id="SSF56645">
    <property type="entry name" value="Acyl-CoA dehydrogenase NM domain-like"/>
    <property type="match status" value="1"/>
</dbReference>
<accession>A0A1G2PLT4</accession>
<evidence type="ECO:0000259" key="7">
    <source>
        <dbReference type="Pfam" id="PF02770"/>
    </source>
</evidence>